<accession>A0A1C4FW43</accession>
<dbReference type="STRING" id="1335309.GA0116948_11795"/>
<gene>
    <name evidence="1" type="ORF">GA0116948_11795</name>
</gene>
<protein>
    <submittedName>
        <fullName evidence="1">Uncharacterized protein</fullName>
    </submittedName>
</protein>
<evidence type="ECO:0000313" key="2">
    <source>
        <dbReference type="Proteomes" id="UP000242818"/>
    </source>
</evidence>
<dbReference type="AlphaFoldDB" id="A0A1C4FW43"/>
<name>A0A1C4FW43_9BACT</name>
<dbReference type="Proteomes" id="UP000242818">
    <property type="component" value="Unassembled WGS sequence"/>
</dbReference>
<dbReference type="EMBL" id="FMAR01000017">
    <property type="protein sequence ID" value="SCC60237.1"/>
    <property type="molecule type" value="Genomic_DNA"/>
</dbReference>
<reference evidence="1 2" key="1">
    <citation type="submission" date="2016-08" db="EMBL/GenBank/DDBJ databases">
        <authorList>
            <person name="Seilhamer J.J."/>
        </authorList>
    </citation>
    <scope>NUCLEOTIDE SEQUENCE [LARGE SCALE GENOMIC DNA]</scope>
    <source>
        <strain evidence="1 2">A37T2</strain>
    </source>
</reference>
<sequence length="47" mass="5664">MIGVHKRLHDAGKKLPHYHIEKELNFKGNRAIFNDYFKNYIRNPPEL</sequence>
<proteinExistence type="predicted"/>
<organism evidence="1 2">
    <name type="scientific">Chitinophaga costaii</name>
    <dbReference type="NCBI Taxonomy" id="1335309"/>
    <lineage>
        <taxon>Bacteria</taxon>
        <taxon>Pseudomonadati</taxon>
        <taxon>Bacteroidota</taxon>
        <taxon>Chitinophagia</taxon>
        <taxon>Chitinophagales</taxon>
        <taxon>Chitinophagaceae</taxon>
        <taxon>Chitinophaga</taxon>
    </lineage>
</organism>
<evidence type="ECO:0000313" key="1">
    <source>
        <dbReference type="EMBL" id="SCC60237.1"/>
    </source>
</evidence>
<keyword evidence="2" id="KW-1185">Reference proteome</keyword>